<dbReference type="PRINTS" id="PR00793">
    <property type="entry name" value="PROAMNOPTASE"/>
</dbReference>
<dbReference type="Pfam" id="PF00561">
    <property type="entry name" value="Abhydrolase_1"/>
    <property type="match status" value="1"/>
</dbReference>
<gene>
    <name evidence="5" type="ORF">H4O09_09960</name>
</gene>
<feature type="domain" description="Peptidase S33 tripeptidyl aminopeptidase-like C-terminal" evidence="4">
    <location>
        <begin position="393"/>
        <end position="486"/>
    </location>
</feature>
<dbReference type="Gene3D" id="3.40.50.1820">
    <property type="entry name" value="alpha/beta hydrolase"/>
    <property type="match status" value="1"/>
</dbReference>
<dbReference type="RefSeq" id="WP_182622411.1">
    <property type="nucleotide sequence ID" value="NZ_JACIUV010000004.1"/>
</dbReference>
<comment type="similarity">
    <text evidence="1">Belongs to the peptidase S33 family.</text>
</comment>
<protein>
    <submittedName>
        <fullName evidence="5">Alpha/beta fold hydrolase</fullName>
    </submittedName>
</protein>
<dbReference type="GO" id="GO:0016020">
    <property type="term" value="C:membrane"/>
    <property type="evidence" value="ECO:0007669"/>
    <property type="project" value="TreeGrafter"/>
</dbReference>
<organism evidence="5 6">
    <name type="scientific">Stenotrophomonas koreensis</name>
    <dbReference type="NCBI Taxonomy" id="266128"/>
    <lineage>
        <taxon>Bacteria</taxon>
        <taxon>Pseudomonadati</taxon>
        <taxon>Pseudomonadota</taxon>
        <taxon>Gammaproteobacteria</taxon>
        <taxon>Lysobacterales</taxon>
        <taxon>Lysobacteraceae</taxon>
        <taxon>Stenotrophomonas</taxon>
    </lineage>
</organism>
<dbReference type="InterPro" id="IPR029058">
    <property type="entry name" value="AB_hydrolase_fold"/>
</dbReference>
<feature type="domain" description="AB hydrolase-1" evidence="3">
    <location>
        <begin position="95"/>
        <end position="238"/>
    </location>
</feature>
<dbReference type="EMBL" id="JACIUV010000004">
    <property type="protein sequence ID" value="MBB1117371.1"/>
    <property type="molecule type" value="Genomic_DNA"/>
</dbReference>
<dbReference type="GO" id="GO:0006508">
    <property type="term" value="P:proteolysis"/>
    <property type="evidence" value="ECO:0007669"/>
    <property type="project" value="InterPro"/>
</dbReference>
<dbReference type="PANTHER" id="PTHR43798">
    <property type="entry name" value="MONOACYLGLYCEROL LIPASE"/>
    <property type="match status" value="1"/>
</dbReference>
<evidence type="ECO:0000259" key="4">
    <source>
        <dbReference type="Pfam" id="PF08386"/>
    </source>
</evidence>
<evidence type="ECO:0000313" key="5">
    <source>
        <dbReference type="EMBL" id="MBB1117371.1"/>
    </source>
</evidence>
<proteinExistence type="inferred from homology"/>
<sequence length="504" mass="53473">MRKFTRVLPLLPLLGLLGCTPEPDAGQAAAASQRLYGQIAFSPCTLTAAQAAANVEALCGRWTVPEDRSQPQGRQLDLHIAWLPPKDNQVGRPDPVFFLAGGPGQAATEVASVVKGALAEVLKTRDVIFIDQRGTGRSNPLTCVDAEGQPLAPASDATVDVAAVRDYARACLQGLESRADPRFYTTSEAIDDLDAVRQALGVEQVNLIGASYGTRVAQQYAARYRQHTRAIVLDGVVPNDLVVGGEFAQTFQRAIELQSALCRADATCAARFPVDTAQQLAQVVADLKANPRSVEYRDPSTAQWRNEPLPAEAVTGLAFAFSYVPQAAALLPVVLDEAAAGRYQGLAALARLASGSMAGQINRGMQWSVICAEDDDRQVPGSGQDTLLGPQVVEYFYAACPVWPRGQRSAGFTTPLAADVPALLLSGELDPVTPPAYGDAVVKHLPAGRHLVLTGRGHGTLAAGCMPGLLGQFIESTDAAGLDTRCLENLRPVLPFTSFNGWEP</sequence>
<dbReference type="Pfam" id="PF08386">
    <property type="entry name" value="Abhydrolase_4"/>
    <property type="match status" value="1"/>
</dbReference>
<dbReference type="InterPro" id="IPR013595">
    <property type="entry name" value="Pept_S33_TAP-like_C"/>
</dbReference>
<dbReference type="PROSITE" id="PS51257">
    <property type="entry name" value="PROKAR_LIPOPROTEIN"/>
    <property type="match status" value="1"/>
</dbReference>
<keyword evidence="2 5" id="KW-0378">Hydrolase</keyword>
<comment type="caution">
    <text evidence="5">The sequence shown here is derived from an EMBL/GenBank/DDBJ whole genome shotgun (WGS) entry which is preliminary data.</text>
</comment>
<dbReference type="AlphaFoldDB" id="A0A7W3V0X4"/>
<dbReference type="InterPro" id="IPR050266">
    <property type="entry name" value="AB_hydrolase_sf"/>
</dbReference>
<evidence type="ECO:0000313" key="6">
    <source>
        <dbReference type="Proteomes" id="UP000550609"/>
    </source>
</evidence>
<evidence type="ECO:0000256" key="1">
    <source>
        <dbReference type="ARBA" id="ARBA00010088"/>
    </source>
</evidence>
<reference evidence="5 6" key="1">
    <citation type="submission" date="2020-08" db="EMBL/GenBank/DDBJ databases">
        <title>Stenotrophomonas sp. W1S232.</title>
        <authorList>
            <person name="Deng Y."/>
        </authorList>
    </citation>
    <scope>NUCLEOTIDE SEQUENCE [LARGE SCALE GENOMIC DNA]</scope>
    <source>
        <strain evidence="5 6">W1S232</strain>
    </source>
</reference>
<accession>A0A7W3V0X4</accession>
<dbReference type="GO" id="GO:0008233">
    <property type="term" value="F:peptidase activity"/>
    <property type="evidence" value="ECO:0007669"/>
    <property type="project" value="InterPro"/>
</dbReference>
<evidence type="ECO:0000259" key="3">
    <source>
        <dbReference type="Pfam" id="PF00561"/>
    </source>
</evidence>
<dbReference type="SUPFAM" id="SSF53474">
    <property type="entry name" value="alpha/beta-Hydrolases"/>
    <property type="match status" value="1"/>
</dbReference>
<dbReference type="InterPro" id="IPR000073">
    <property type="entry name" value="AB_hydrolase_1"/>
</dbReference>
<dbReference type="PANTHER" id="PTHR43798:SF27">
    <property type="entry name" value="HYDROLASE ALPHA_BETA HYDROLASE FOLD FAMILY"/>
    <property type="match status" value="1"/>
</dbReference>
<evidence type="ECO:0000256" key="2">
    <source>
        <dbReference type="ARBA" id="ARBA00022801"/>
    </source>
</evidence>
<dbReference type="Proteomes" id="UP000550609">
    <property type="component" value="Unassembled WGS sequence"/>
</dbReference>
<dbReference type="InterPro" id="IPR002410">
    <property type="entry name" value="Peptidase_S33"/>
</dbReference>
<name>A0A7W3V0X4_9GAMM</name>